<reference evidence="1" key="1">
    <citation type="journal article" date="2020" name="Stud. Mycol.">
        <title>101 Dothideomycetes genomes: a test case for predicting lifestyles and emergence of pathogens.</title>
        <authorList>
            <person name="Haridas S."/>
            <person name="Albert R."/>
            <person name="Binder M."/>
            <person name="Bloem J."/>
            <person name="Labutti K."/>
            <person name="Salamov A."/>
            <person name="Andreopoulos B."/>
            <person name="Baker S."/>
            <person name="Barry K."/>
            <person name="Bills G."/>
            <person name="Bluhm B."/>
            <person name="Cannon C."/>
            <person name="Castanera R."/>
            <person name="Culley D."/>
            <person name="Daum C."/>
            <person name="Ezra D."/>
            <person name="Gonzalez J."/>
            <person name="Henrissat B."/>
            <person name="Kuo A."/>
            <person name="Liang C."/>
            <person name="Lipzen A."/>
            <person name="Lutzoni F."/>
            <person name="Magnuson J."/>
            <person name="Mondo S."/>
            <person name="Nolan M."/>
            <person name="Ohm R."/>
            <person name="Pangilinan J."/>
            <person name="Park H.-J."/>
            <person name="Ramirez L."/>
            <person name="Alfaro M."/>
            <person name="Sun H."/>
            <person name="Tritt A."/>
            <person name="Yoshinaga Y."/>
            <person name="Zwiers L.-H."/>
            <person name="Turgeon B."/>
            <person name="Goodwin S."/>
            <person name="Spatafora J."/>
            <person name="Crous P."/>
            <person name="Grigoriev I."/>
        </authorList>
    </citation>
    <scope>NUCLEOTIDE SEQUENCE</scope>
    <source>
        <strain evidence="1">CBS 121167</strain>
    </source>
</reference>
<dbReference type="GO" id="GO:0020037">
    <property type="term" value="F:heme binding"/>
    <property type="evidence" value="ECO:0007669"/>
    <property type="project" value="InterPro"/>
</dbReference>
<dbReference type="GeneID" id="54298656"/>
<dbReference type="SUPFAM" id="SSF48264">
    <property type="entry name" value="Cytochrome P450"/>
    <property type="match status" value="1"/>
</dbReference>
<dbReference type="GO" id="GO:0004497">
    <property type="term" value="F:monooxygenase activity"/>
    <property type="evidence" value="ECO:0007669"/>
    <property type="project" value="InterPro"/>
</dbReference>
<protein>
    <recommendedName>
        <fullName evidence="3">Cytochrome P450</fullName>
    </recommendedName>
</protein>
<gene>
    <name evidence="1" type="ORF">K452DRAFT_291347</name>
</gene>
<name>A0A6A6B485_9PEZI</name>
<keyword evidence="2" id="KW-1185">Reference proteome</keyword>
<evidence type="ECO:0000313" key="1">
    <source>
        <dbReference type="EMBL" id="KAF2137767.1"/>
    </source>
</evidence>
<accession>A0A6A6B485</accession>
<evidence type="ECO:0000313" key="2">
    <source>
        <dbReference type="Proteomes" id="UP000799438"/>
    </source>
</evidence>
<dbReference type="EMBL" id="ML995500">
    <property type="protein sequence ID" value="KAF2137767.1"/>
    <property type="molecule type" value="Genomic_DNA"/>
</dbReference>
<dbReference type="InterPro" id="IPR036396">
    <property type="entry name" value="Cyt_P450_sf"/>
</dbReference>
<dbReference type="Proteomes" id="UP000799438">
    <property type="component" value="Unassembled WGS sequence"/>
</dbReference>
<dbReference type="GO" id="GO:0005506">
    <property type="term" value="F:iron ion binding"/>
    <property type="evidence" value="ECO:0007669"/>
    <property type="project" value="InterPro"/>
</dbReference>
<dbReference type="OrthoDB" id="10029320at2759"/>
<sequence>MFSVTNGLALMVCIAATCYIYCNYFSENGQSREQSSRFKQMAVAKNFSAHVCDNLTIFADLKGCNSLLNFRFNNQIGLSSPTSRLQARSKANARLYLAFGIDNAFTTTDSGWHKQFRTEAESLLNTPTGKWKSIAETAIKTTRRRLDQSEYPQNLACIVQIITMKMALQVFLQVDLSTTTDEQVELLASEVNRIWIASKDASSLEEWRHQDQIHAVLNNIVPDKDPLVPRENPMNLILPSYETMWRAVLCCILELHFRPHATKLYWQSTLQKFVHSPTTIQLKRDYPDGSAAMISKEALRLYPPTRRIYRELQDDSSGESQKLAADIEALHRDSKEWPGEGEANASKFWPPRWYGHNGRNTTFLSFGGGPFLCPARQDFGPRMLALLVGAFSTVVRDEWRVKGDHSSKIATEAPLDTGRDSYMSLQIEKK</sequence>
<dbReference type="Pfam" id="PF00067">
    <property type="entry name" value="p450"/>
    <property type="match status" value="1"/>
</dbReference>
<organism evidence="1 2">
    <name type="scientific">Aplosporella prunicola CBS 121167</name>
    <dbReference type="NCBI Taxonomy" id="1176127"/>
    <lineage>
        <taxon>Eukaryota</taxon>
        <taxon>Fungi</taxon>
        <taxon>Dikarya</taxon>
        <taxon>Ascomycota</taxon>
        <taxon>Pezizomycotina</taxon>
        <taxon>Dothideomycetes</taxon>
        <taxon>Dothideomycetes incertae sedis</taxon>
        <taxon>Botryosphaeriales</taxon>
        <taxon>Aplosporellaceae</taxon>
        <taxon>Aplosporella</taxon>
    </lineage>
</organism>
<proteinExistence type="predicted"/>
<dbReference type="Gene3D" id="1.10.630.10">
    <property type="entry name" value="Cytochrome P450"/>
    <property type="match status" value="1"/>
</dbReference>
<dbReference type="RefSeq" id="XP_033393482.1">
    <property type="nucleotide sequence ID" value="XM_033541160.1"/>
</dbReference>
<dbReference type="AlphaFoldDB" id="A0A6A6B485"/>
<evidence type="ECO:0008006" key="3">
    <source>
        <dbReference type="Google" id="ProtNLM"/>
    </source>
</evidence>
<dbReference type="InterPro" id="IPR001128">
    <property type="entry name" value="Cyt_P450"/>
</dbReference>
<dbReference type="GO" id="GO:0016705">
    <property type="term" value="F:oxidoreductase activity, acting on paired donors, with incorporation or reduction of molecular oxygen"/>
    <property type="evidence" value="ECO:0007669"/>
    <property type="project" value="InterPro"/>
</dbReference>